<dbReference type="InterPro" id="IPR036942">
    <property type="entry name" value="Beta-barrel_TonB_sf"/>
</dbReference>
<evidence type="ECO:0000259" key="11">
    <source>
        <dbReference type="Pfam" id="PF00593"/>
    </source>
</evidence>
<gene>
    <name evidence="13" type="ORF">D1013_13765</name>
</gene>
<dbReference type="AlphaFoldDB" id="A0A3G2L7X1"/>
<dbReference type="Gene3D" id="2.40.170.20">
    <property type="entry name" value="TonB-dependent receptor, beta-barrel domain"/>
    <property type="match status" value="1"/>
</dbReference>
<keyword evidence="2 8" id="KW-0813">Transport</keyword>
<sequence length="782" mass="85896">MKHLFSLLFIMGMLSVYAQEASINGNITDENQLPVVYATIALKGTSKGAVADENGNYNLSGLKAGSYTIQFSGVGYETVTQQISITANERLELNITMNSSTQSLDEVVITSNRVRETLDEVPSSVSVISPQQIENLGQTSTNVADVLLEVPGISLSTNQTSNTGQTLRGRKMLVLIDGIPQSTPLRNGNRDINTIDPSAIERIEVIKGATAIYGNGADGGIVNYITKKTKAAKSFESTTFLGSTGALKNIDKTVGANVGQTFSGNIDDLGYVVSGTFRQTGVFRDANGEVVSPYYGIGETSQYSLFGKLNYDIADDHQIELMYNYFSSKQNSDYIAEVGTYGEIPSIGVIGEDLSVDQGNRYNHNAQLTYNFLNIFGETDFKLNLYAQDFRTVYGYTVSFYDPDLGFEGGQSSIISTKMGARFNFNTPYQMGDLSGNVLYGVDILNDVTAQELMDGRPWVPETDMTNLAPYLQLKSLYRNFVLKAGIRFENIGIDIPNYTTLTRYNTGETEPSSGGVAVEGGNLEYNATTFNVGLRYNKWPVFKPFVSFSQSFSIADLGRTLRSATENTVAQINSDAVIANNYEAGFNSRLGKTHFSGAYFISTSKFGATYRELESGVFEIARQPERVYGFELALDTPLTDDLTFGGSVSYTEGKLDEEDNGNFDTYMNSDRIPPLKTVTYLSYNYNKKLNARVSYIYSGKRDHFEANDSGDYSYGQGPVSAFGLVNLTSSYQISPSTKIGLGIENLLNNDYYNLLSQWAARDNDYIKANGARFNLSMTVQL</sequence>
<proteinExistence type="inferred from homology"/>
<dbReference type="SUPFAM" id="SSF49464">
    <property type="entry name" value="Carboxypeptidase regulatory domain-like"/>
    <property type="match status" value="1"/>
</dbReference>
<accession>A0A3G2L7X1</accession>
<dbReference type="GO" id="GO:0015344">
    <property type="term" value="F:siderophore uptake transmembrane transporter activity"/>
    <property type="evidence" value="ECO:0007669"/>
    <property type="project" value="TreeGrafter"/>
</dbReference>
<dbReference type="Pfam" id="PF00593">
    <property type="entry name" value="TonB_dep_Rec_b-barrel"/>
    <property type="match status" value="1"/>
</dbReference>
<dbReference type="Proteomes" id="UP000276309">
    <property type="component" value="Chromosome"/>
</dbReference>
<dbReference type="PROSITE" id="PS52016">
    <property type="entry name" value="TONB_DEPENDENT_REC_3"/>
    <property type="match status" value="1"/>
</dbReference>
<keyword evidence="14" id="KW-1185">Reference proteome</keyword>
<evidence type="ECO:0000313" key="14">
    <source>
        <dbReference type="Proteomes" id="UP000276309"/>
    </source>
</evidence>
<dbReference type="RefSeq" id="WP_121849382.1">
    <property type="nucleotide sequence ID" value="NZ_CP032050.1"/>
</dbReference>
<name>A0A3G2L7X1_9FLAO</name>
<evidence type="ECO:0000256" key="9">
    <source>
        <dbReference type="RuleBase" id="RU003357"/>
    </source>
</evidence>
<organism evidence="13 14">
    <name type="scientific">Euzebyella marina</name>
    <dbReference type="NCBI Taxonomy" id="1761453"/>
    <lineage>
        <taxon>Bacteria</taxon>
        <taxon>Pseudomonadati</taxon>
        <taxon>Bacteroidota</taxon>
        <taxon>Flavobacteriia</taxon>
        <taxon>Flavobacteriales</taxon>
        <taxon>Flavobacteriaceae</taxon>
        <taxon>Euzebyella</taxon>
    </lineage>
</organism>
<keyword evidence="7 8" id="KW-0998">Cell outer membrane</keyword>
<evidence type="ECO:0000313" key="13">
    <source>
        <dbReference type="EMBL" id="AYN68369.1"/>
    </source>
</evidence>
<evidence type="ECO:0000256" key="10">
    <source>
        <dbReference type="SAM" id="SignalP"/>
    </source>
</evidence>
<evidence type="ECO:0000256" key="2">
    <source>
        <dbReference type="ARBA" id="ARBA00022448"/>
    </source>
</evidence>
<keyword evidence="3 8" id="KW-1134">Transmembrane beta strand</keyword>
<dbReference type="InterPro" id="IPR008969">
    <property type="entry name" value="CarboxyPept-like_regulatory"/>
</dbReference>
<evidence type="ECO:0000256" key="5">
    <source>
        <dbReference type="ARBA" id="ARBA00023077"/>
    </source>
</evidence>
<dbReference type="PANTHER" id="PTHR30069">
    <property type="entry name" value="TONB-DEPENDENT OUTER MEMBRANE RECEPTOR"/>
    <property type="match status" value="1"/>
</dbReference>
<dbReference type="Gene3D" id="2.60.40.1120">
    <property type="entry name" value="Carboxypeptidase-like, regulatory domain"/>
    <property type="match status" value="1"/>
</dbReference>
<dbReference type="KEGG" id="emar:D1013_13765"/>
<dbReference type="CDD" id="cd01347">
    <property type="entry name" value="ligand_gated_channel"/>
    <property type="match status" value="1"/>
</dbReference>
<dbReference type="PANTHER" id="PTHR30069:SF42">
    <property type="entry name" value="FERRIC AEROBACTIN RECEPTOR"/>
    <property type="match status" value="1"/>
</dbReference>
<evidence type="ECO:0000256" key="1">
    <source>
        <dbReference type="ARBA" id="ARBA00004571"/>
    </source>
</evidence>
<dbReference type="OrthoDB" id="8670144at2"/>
<evidence type="ECO:0000256" key="4">
    <source>
        <dbReference type="ARBA" id="ARBA00022692"/>
    </source>
</evidence>
<feature type="signal peptide" evidence="10">
    <location>
        <begin position="1"/>
        <end position="18"/>
    </location>
</feature>
<evidence type="ECO:0000259" key="12">
    <source>
        <dbReference type="Pfam" id="PF07715"/>
    </source>
</evidence>
<keyword evidence="4 8" id="KW-0812">Transmembrane</keyword>
<dbReference type="InterPro" id="IPR037066">
    <property type="entry name" value="Plug_dom_sf"/>
</dbReference>
<feature type="domain" description="TonB-dependent receptor-like beta-barrel" evidence="11">
    <location>
        <begin position="339"/>
        <end position="747"/>
    </location>
</feature>
<keyword evidence="10" id="KW-0732">Signal</keyword>
<evidence type="ECO:0000256" key="7">
    <source>
        <dbReference type="ARBA" id="ARBA00023237"/>
    </source>
</evidence>
<dbReference type="Pfam" id="PF13715">
    <property type="entry name" value="CarbopepD_reg_2"/>
    <property type="match status" value="1"/>
</dbReference>
<evidence type="ECO:0000256" key="3">
    <source>
        <dbReference type="ARBA" id="ARBA00022452"/>
    </source>
</evidence>
<comment type="similarity">
    <text evidence="8 9">Belongs to the TonB-dependent receptor family.</text>
</comment>
<protein>
    <submittedName>
        <fullName evidence="13">PEGA domain-containing protein</fullName>
    </submittedName>
</protein>
<comment type="subcellular location">
    <subcellularLocation>
        <location evidence="1 8">Cell outer membrane</location>
        <topology evidence="1 8">Multi-pass membrane protein</topology>
    </subcellularLocation>
</comment>
<dbReference type="InterPro" id="IPR000531">
    <property type="entry name" value="Beta-barrel_TonB"/>
</dbReference>
<evidence type="ECO:0000256" key="8">
    <source>
        <dbReference type="PROSITE-ProRule" id="PRU01360"/>
    </source>
</evidence>
<reference evidence="13 14" key="1">
    <citation type="submission" date="2018-08" db="EMBL/GenBank/DDBJ databases">
        <title>The reduced genetic potential of extracellular carbohydrate catabolism in Euzebyella marina RN62, a Flavobacteriia bacterium isolated from the hadal water.</title>
        <authorList>
            <person name="Xue C."/>
        </authorList>
    </citation>
    <scope>NUCLEOTIDE SEQUENCE [LARGE SCALE GENOMIC DNA]</scope>
    <source>
        <strain evidence="13 14">RN62</strain>
    </source>
</reference>
<dbReference type="Pfam" id="PF07715">
    <property type="entry name" value="Plug"/>
    <property type="match status" value="1"/>
</dbReference>
<keyword evidence="6 8" id="KW-0472">Membrane</keyword>
<dbReference type="GO" id="GO:0009279">
    <property type="term" value="C:cell outer membrane"/>
    <property type="evidence" value="ECO:0007669"/>
    <property type="project" value="UniProtKB-SubCell"/>
</dbReference>
<dbReference type="GO" id="GO:0044718">
    <property type="term" value="P:siderophore transmembrane transport"/>
    <property type="evidence" value="ECO:0007669"/>
    <property type="project" value="TreeGrafter"/>
</dbReference>
<feature type="domain" description="TonB-dependent receptor plug" evidence="12">
    <location>
        <begin position="118"/>
        <end position="221"/>
    </location>
</feature>
<dbReference type="SUPFAM" id="SSF56935">
    <property type="entry name" value="Porins"/>
    <property type="match status" value="1"/>
</dbReference>
<dbReference type="InterPro" id="IPR012910">
    <property type="entry name" value="Plug_dom"/>
</dbReference>
<keyword evidence="5 9" id="KW-0798">TonB box</keyword>
<dbReference type="Gene3D" id="2.170.130.10">
    <property type="entry name" value="TonB-dependent receptor, plug domain"/>
    <property type="match status" value="1"/>
</dbReference>
<dbReference type="EMBL" id="CP032050">
    <property type="protein sequence ID" value="AYN68369.1"/>
    <property type="molecule type" value="Genomic_DNA"/>
</dbReference>
<evidence type="ECO:0000256" key="6">
    <source>
        <dbReference type="ARBA" id="ARBA00023136"/>
    </source>
</evidence>
<feature type="chain" id="PRO_5018115138" evidence="10">
    <location>
        <begin position="19"/>
        <end position="782"/>
    </location>
</feature>
<dbReference type="InterPro" id="IPR039426">
    <property type="entry name" value="TonB-dep_rcpt-like"/>
</dbReference>